<keyword evidence="2" id="KW-1185">Reference proteome</keyword>
<evidence type="ECO:0000313" key="1">
    <source>
        <dbReference type="EMBL" id="CAH1423254.1"/>
    </source>
</evidence>
<evidence type="ECO:0000313" key="2">
    <source>
        <dbReference type="Proteomes" id="UP001157418"/>
    </source>
</evidence>
<accession>A0AAU9MAR0</accession>
<sequence>MVTLLERLHMKWLVSTSLVTEETHVPNSHSRLKSSMDFSPTPLDPAATVPPSLIKKIVKTGCDIRKPHSSSTRAYLRNFPSERKQGVMVKRPFLYKV</sequence>
<organism evidence="1 2">
    <name type="scientific">Lactuca virosa</name>
    <dbReference type="NCBI Taxonomy" id="75947"/>
    <lineage>
        <taxon>Eukaryota</taxon>
        <taxon>Viridiplantae</taxon>
        <taxon>Streptophyta</taxon>
        <taxon>Embryophyta</taxon>
        <taxon>Tracheophyta</taxon>
        <taxon>Spermatophyta</taxon>
        <taxon>Magnoliopsida</taxon>
        <taxon>eudicotyledons</taxon>
        <taxon>Gunneridae</taxon>
        <taxon>Pentapetalae</taxon>
        <taxon>asterids</taxon>
        <taxon>campanulids</taxon>
        <taxon>Asterales</taxon>
        <taxon>Asteraceae</taxon>
        <taxon>Cichorioideae</taxon>
        <taxon>Cichorieae</taxon>
        <taxon>Lactucinae</taxon>
        <taxon>Lactuca</taxon>
    </lineage>
</organism>
<reference evidence="1 2" key="1">
    <citation type="submission" date="2022-01" db="EMBL/GenBank/DDBJ databases">
        <authorList>
            <person name="Xiong W."/>
            <person name="Schranz E."/>
        </authorList>
    </citation>
    <scope>NUCLEOTIDE SEQUENCE [LARGE SCALE GENOMIC DNA]</scope>
</reference>
<proteinExistence type="predicted"/>
<dbReference type="AlphaFoldDB" id="A0AAU9MAR0"/>
<gene>
    <name evidence="1" type="ORF">LVIROSA_LOCUS10542</name>
</gene>
<protein>
    <submittedName>
        <fullName evidence="1">Uncharacterized protein</fullName>
    </submittedName>
</protein>
<dbReference type="Proteomes" id="UP001157418">
    <property type="component" value="Unassembled WGS sequence"/>
</dbReference>
<dbReference type="EMBL" id="CAKMRJ010001112">
    <property type="protein sequence ID" value="CAH1423254.1"/>
    <property type="molecule type" value="Genomic_DNA"/>
</dbReference>
<name>A0AAU9MAR0_9ASTR</name>
<comment type="caution">
    <text evidence="1">The sequence shown here is derived from an EMBL/GenBank/DDBJ whole genome shotgun (WGS) entry which is preliminary data.</text>
</comment>